<reference evidence="1" key="1">
    <citation type="submission" date="2020-07" db="EMBL/GenBank/DDBJ databases">
        <title>Multicomponent nature underlies the extraordinary mechanical properties of spider dragline silk.</title>
        <authorList>
            <person name="Kono N."/>
            <person name="Nakamura H."/>
            <person name="Mori M."/>
            <person name="Yoshida Y."/>
            <person name="Ohtoshi R."/>
            <person name="Malay A.D."/>
            <person name="Moran D.A.P."/>
            <person name="Tomita M."/>
            <person name="Numata K."/>
            <person name="Arakawa K."/>
        </authorList>
    </citation>
    <scope>NUCLEOTIDE SEQUENCE</scope>
</reference>
<proteinExistence type="predicted"/>
<evidence type="ECO:0000313" key="2">
    <source>
        <dbReference type="Proteomes" id="UP000887116"/>
    </source>
</evidence>
<dbReference type="AlphaFoldDB" id="A0A8X6FDL9"/>
<dbReference type="Proteomes" id="UP000887116">
    <property type="component" value="Unassembled WGS sequence"/>
</dbReference>
<keyword evidence="2" id="KW-1185">Reference proteome</keyword>
<organism evidence="1 2">
    <name type="scientific">Trichonephila clavata</name>
    <name type="common">Joro spider</name>
    <name type="synonym">Nephila clavata</name>
    <dbReference type="NCBI Taxonomy" id="2740835"/>
    <lineage>
        <taxon>Eukaryota</taxon>
        <taxon>Metazoa</taxon>
        <taxon>Ecdysozoa</taxon>
        <taxon>Arthropoda</taxon>
        <taxon>Chelicerata</taxon>
        <taxon>Arachnida</taxon>
        <taxon>Araneae</taxon>
        <taxon>Araneomorphae</taxon>
        <taxon>Entelegynae</taxon>
        <taxon>Araneoidea</taxon>
        <taxon>Nephilidae</taxon>
        <taxon>Trichonephila</taxon>
    </lineage>
</organism>
<dbReference type="EMBL" id="BMAO01002033">
    <property type="protein sequence ID" value="GFQ77710.1"/>
    <property type="molecule type" value="Genomic_DNA"/>
</dbReference>
<comment type="caution">
    <text evidence="1">The sequence shown here is derived from an EMBL/GenBank/DDBJ whole genome shotgun (WGS) entry which is preliminary data.</text>
</comment>
<evidence type="ECO:0000313" key="1">
    <source>
        <dbReference type="EMBL" id="GFQ77710.1"/>
    </source>
</evidence>
<gene>
    <name evidence="1" type="ORF">TNCT_478581</name>
</gene>
<sequence length="68" mass="7887">MIVPWKDENTLCWPDALATLLHCAPAFVRPTHSCGRCCDDDETPKKLHFDHELFFPEERIFCISLRIG</sequence>
<name>A0A8X6FDL9_TRICU</name>
<accession>A0A8X6FDL9</accession>
<protein>
    <submittedName>
        <fullName evidence="1">Uncharacterized protein</fullName>
    </submittedName>
</protein>